<dbReference type="HOGENOM" id="CLU_006842_7_6_1"/>
<keyword evidence="2" id="KW-0645">Protease</keyword>
<dbReference type="GO" id="GO:0006508">
    <property type="term" value="P:proteolysis"/>
    <property type="evidence" value="ECO:0007669"/>
    <property type="project" value="UniProtKB-KW"/>
</dbReference>
<evidence type="ECO:0000256" key="3">
    <source>
        <dbReference type="ARBA" id="ARBA00022801"/>
    </source>
</evidence>
<evidence type="ECO:0000313" key="9">
    <source>
        <dbReference type="Proteomes" id="UP000015102"/>
    </source>
</evidence>
<evidence type="ECO:0000256" key="1">
    <source>
        <dbReference type="ARBA" id="ARBA00004239"/>
    </source>
</evidence>
<dbReference type="InterPro" id="IPR001314">
    <property type="entry name" value="Peptidase_S1A"/>
</dbReference>
<evidence type="ECO:0000313" key="8">
    <source>
        <dbReference type="EnsemblMetazoa" id="MESCA009255-PA"/>
    </source>
</evidence>
<dbReference type="InterPro" id="IPR051487">
    <property type="entry name" value="Ser/Thr_Proteases_Immune/Dev"/>
</dbReference>
<dbReference type="EnsemblMetazoa" id="MESCA009255-RA">
    <property type="protein sequence ID" value="MESCA009255-PA"/>
    <property type="gene ID" value="MESCA009255"/>
</dbReference>
<evidence type="ECO:0000256" key="2">
    <source>
        <dbReference type="ARBA" id="ARBA00022670"/>
    </source>
</evidence>
<dbReference type="OMA" id="HEDWIAG"/>
<protein>
    <recommendedName>
        <fullName evidence="7">Peptidase S1 domain-containing protein</fullName>
    </recommendedName>
</protein>
<dbReference type="PRINTS" id="PR00722">
    <property type="entry name" value="CHYMOTRYPSIN"/>
</dbReference>
<dbReference type="Gene3D" id="2.40.10.10">
    <property type="entry name" value="Trypsin-like serine proteases"/>
    <property type="match status" value="2"/>
</dbReference>
<dbReference type="InterPro" id="IPR009003">
    <property type="entry name" value="Peptidase_S1_PA"/>
</dbReference>
<dbReference type="GO" id="GO:0004252">
    <property type="term" value="F:serine-type endopeptidase activity"/>
    <property type="evidence" value="ECO:0007669"/>
    <property type="project" value="InterPro"/>
</dbReference>
<dbReference type="PANTHER" id="PTHR24256">
    <property type="entry name" value="TRYPTASE-RELATED"/>
    <property type="match status" value="1"/>
</dbReference>
<dbReference type="InterPro" id="IPR001254">
    <property type="entry name" value="Trypsin_dom"/>
</dbReference>
<proteinExistence type="inferred from homology"/>
<keyword evidence="9" id="KW-1185">Reference proteome</keyword>
<dbReference type="STRING" id="36166.T1GZF5"/>
<comment type="subcellular location">
    <subcellularLocation>
        <location evidence="1">Secreted</location>
        <location evidence="1">Extracellular space</location>
    </subcellularLocation>
</comment>
<dbReference type="SMART" id="SM00020">
    <property type="entry name" value="Tryp_SPc"/>
    <property type="match status" value="1"/>
</dbReference>
<evidence type="ECO:0000259" key="7">
    <source>
        <dbReference type="PROSITE" id="PS50240"/>
    </source>
</evidence>
<accession>T1GZF5</accession>
<dbReference type="Proteomes" id="UP000015102">
    <property type="component" value="Unassembled WGS sequence"/>
</dbReference>
<dbReference type="InterPro" id="IPR043504">
    <property type="entry name" value="Peptidase_S1_PA_chymotrypsin"/>
</dbReference>
<keyword evidence="5" id="KW-1015">Disulfide bond</keyword>
<feature type="domain" description="Peptidase S1" evidence="7">
    <location>
        <begin position="28"/>
        <end position="189"/>
    </location>
</feature>
<evidence type="ECO:0000256" key="5">
    <source>
        <dbReference type="ARBA" id="ARBA00023157"/>
    </source>
</evidence>
<comment type="similarity">
    <text evidence="6">Belongs to the peptidase S1 family. CLIP subfamily.</text>
</comment>
<reference evidence="9" key="1">
    <citation type="submission" date="2013-02" db="EMBL/GenBank/DDBJ databases">
        <authorList>
            <person name="Hughes D."/>
        </authorList>
    </citation>
    <scope>NUCLEOTIDE SEQUENCE</scope>
    <source>
        <strain>Durham</strain>
        <strain evidence="9">NC isolate 2 -- Noor lab</strain>
    </source>
</reference>
<dbReference type="FunFam" id="2.40.10.10:FF:000036">
    <property type="entry name" value="Trypsin beta"/>
    <property type="match status" value="1"/>
</dbReference>
<name>T1GZF5_MEGSC</name>
<keyword evidence="3" id="KW-0378">Hydrolase</keyword>
<evidence type="ECO:0000256" key="4">
    <source>
        <dbReference type="ARBA" id="ARBA00022825"/>
    </source>
</evidence>
<sequence length="192" mass="20701">EGVSYVYCGIVNRDPWDPTLQTKTVYRQDIFEHSSYNPSNLNNDIGLIKLASSLTLNDYVQPIPLVKRSHVPYSFEAEKVIVSGWGRTSDASSSSSQILKFVELTVEDLNICISNYGSTKVTANHICTKSESGTKGACSGDSGGPMVSKCNGCLIGIVSFNAATGCESGGPTVYTRVANYLDWIKGITNLNV</sequence>
<dbReference type="GO" id="GO:0005576">
    <property type="term" value="C:extracellular region"/>
    <property type="evidence" value="ECO:0007669"/>
    <property type="project" value="UniProtKB-SubCell"/>
</dbReference>
<dbReference type="Pfam" id="PF00089">
    <property type="entry name" value="Trypsin"/>
    <property type="match status" value="1"/>
</dbReference>
<reference evidence="8" key="2">
    <citation type="submission" date="2015-06" db="UniProtKB">
        <authorList>
            <consortium name="EnsemblMetazoa"/>
        </authorList>
    </citation>
    <scope>IDENTIFICATION</scope>
</reference>
<dbReference type="AlphaFoldDB" id="T1GZF5"/>
<keyword evidence="4" id="KW-0720">Serine protease</keyword>
<dbReference type="PROSITE" id="PS50240">
    <property type="entry name" value="TRYPSIN_DOM"/>
    <property type="match status" value="1"/>
</dbReference>
<dbReference type="InterPro" id="IPR033116">
    <property type="entry name" value="TRYPSIN_SER"/>
</dbReference>
<organism evidence="8 9">
    <name type="scientific">Megaselia scalaris</name>
    <name type="common">Humpbacked fly</name>
    <name type="synonym">Phora scalaris</name>
    <dbReference type="NCBI Taxonomy" id="36166"/>
    <lineage>
        <taxon>Eukaryota</taxon>
        <taxon>Metazoa</taxon>
        <taxon>Ecdysozoa</taxon>
        <taxon>Arthropoda</taxon>
        <taxon>Hexapoda</taxon>
        <taxon>Insecta</taxon>
        <taxon>Pterygota</taxon>
        <taxon>Neoptera</taxon>
        <taxon>Endopterygota</taxon>
        <taxon>Diptera</taxon>
        <taxon>Brachycera</taxon>
        <taxon>Muscomorpha</taxon>
        <taxon>Platypezoidea</taxon>
        <taxon>Phoridae</taxon>
        <taxon>Megaseliini</taxon>
        <taxon>Megaselia</taxon>
    </lineage>
</organism>
<evidence type="ECO:0000256" key="6">
    <source>
        <dbReference type="ARBA" id="ARBA00024195"/>
    </source>
</evidence>
<dbReference type="CDD" id="cd00190">
    <property type="entry name" value="Tryp_SPc"/>
    <property type="match status" value="1"/>
</dbReference>
<dbReference type="EMBL" id="CAQQ02194014">
    <property type="status" value="NOT_ANNOTATED_CDS"/>
    <property type="molecule type" value="Genomic_DNA"/>
</dbReference>
<dbReference type="SUPFAM" id="SSF50494">
    <property type="entry name" value="Trypsin-like serine proteases"/>
    <property type="match status" value="1"/>
</dbReference>
<dbReference type="PROSITE" id="PS00135">
    <property type="entry name" value="TRYPSIN_SER"/>
    <property type="match status" value="1"/>
</dbReference>